<reference evidence="1" key="1">
    <citation type="submission" date="2013-11" db="EMBL/GenBank/DDBJ databases">
        <title>Draft genome sequence of the broad-host-range Rhizobium sp. LPU83 strain, a member of the low-genetic diversity Oregon-like Rhizobium sp. group.</title>
        <authorList>
            <person name="Wibberg D."/>
            <person name="Puehler A."/>
            <person name="Schlueter A."/>
        </authorList>
    </citation>
    <scope>NUCLEOTIDE SEQUENCE [LARGE SCALE GENOMIC DNA]</scope>
    <source>
        <strain evidence="1">LPU83</strain>
    </source>
</reference>
<name>W6R8Q7_9HYPH</name>
<dbReference type="EMBL" id="HG916852">
    <property type="protein sequence ID" value="CDM57657.1"/>
    <property type="molecule type" value="Genomic_DNA"/>
</dbReference>
<proteinExistence type="predicted"/>
<keyword evidence="2" id="KW-1185">Reference proteome</keyword>
<dbReference type="Pfam" id="PF06356">
    <property type="entry name" value="DUF1064"/>
    <property type="match status" value="1"/>
</dbReference>
<dbReference type="AlphaFoldDB" id="W6R8Q7"/>
<dbReference type="PATRIC" id="fig|348824.6.peg.2156"/>
<dbReference type="KEGG" id="rhl:LPU83_2000"/>
<protein>
    <submittedName>
        <fullName evidence="1">Conserved protein</fullName>
    </submittedName>
</protein>
<accession>W6R8Q7</accession>
<dbReference type="RefSeq" id="WP_037069650.1">
    <property type="nucleotide sequence ID" value="NZ_HG916852.1"/>
</dbReference>
<dbReference type="HOGENOM" id="CLU_129139_0_1_5"/>
<dbReference type="Proteomes" id="UP000019443">
    <property type="component" value="Chromosome"/>
</dbReference>
<sequence>MTAILSREEGRKLLSAPKKKSKYGNTRVQVDGIWFDSKREAAFYGELKQREKAGEVSGVDLQRSFALLGPQGMLMATYRCDFAFIDHSQDHRLRVVDVKGVETKEFKIKRRMMKALLGIDVEVIK</sequence>
<gene>
    <name evidence="1" type="ORF">LPU83_2000</name>
</gene>
<dbReference type="InterPro" id="IPR009414">
    <property type="entry name" value="DUF1064"/>
</dbReference>
<evidence type="ECO:0000313" key="2">
    <source>
        <dbReference type="Proteomes" id="UP000019443"/>
    </source>
</evidence>
<evidence type="ECO:0000313" key="1">
    <source>
        <dbReference type="EMBL" id="CDM57657.1"/>
    </source>
</evidence>
<dbReference type="eggNOG" id="ENOG5033FF4">
    <property type="taxonomic scope" value="Bacteria"/>
</dbReference>
<organism evidence="1 2">
    <name type="scientific">Rhizobium favelukesii</name>
    <dbReference type="NCBI Taxonomy" id="348824"/>
    <lineage>
        <taxon>Bacteria</taxon>
        <taxon>Pseudomonadati</taxon>
        <taxon>Pseudomonadota</taxon>
        <taxon>Alphaproteobacteria</taxon>
        <taxon>Hyphomicrobiales</taxon>
        <taxon>Rhizobiaceae</taxon>
        <taxon>Rhizobium/Agrobacterium group</taxon>
        <taxon>Rhizobium</taxon>
    </lineage>
</organism>